<feature type="region of interest" description="Disordered" evidence="1">
    <location>
        <begin position="42"/>
        <end position="103"/>
    </location>
</feature>
<keyword evidence="3" id="KW-1185">Reference proteome</keyword>
<dbReference type="Proteomes" id="UP000186364">
    <property type="component" value="Unassembled WGS sequence"/>
</dbReference>
<feature type="compositionally biased region" description="Gly residues" evidence="1">
    <location>
        <begin position="44"/>
        <end position="54"/>
    </location>
</feature>
<evidence type="ECO:0000313" key="2">
    <source>
        <dbReference type="EMBL" id="OLP58684.1"/>
    </source>
</evidence>
<sequence length="103" mass="10504">MMKPEGVLSAKNGLALVFILLSAAIGGLASAGQVRAPLRSQLDGGNGTAYGDGGPALPARAEDGFPGMPGCDGGTNPSKDGKFYIPETGQECNPSDQDRRKLK</sequence>
<evidence type="ECO:0000256" key="1">
    <source>
        <dbReference type="SAM" id="MobiDB-lite"/>
    </source>
</evidence>
<accession>A0A1Q9ATC2</accession>
<name>A0A1Q9ATC2_9HYPH</name>
<proteinExistence type="predicted"/>
<protein>
    <submittedName>
        <fullName evidence="2">Uncharacterized protein</fullName>
    </submittedName>
</protein>
<gene>
    <name evidence="2" type="ORF">BJF93_17815</name>
</gene>
<dbReference type="EMBL" id="MKIP01000057">
    <property type="protein sequence ID" value="OLP58684.1"/>
    <property type="molecule type" value="Genomic_DNA"/>
</dbReference>
<reference evidence="2 3" key="1">
    <citation type="submission" date="2016-09" db="EMBL/GenBank/DDBJ databases">
        <title>Rhizobium sp. nov., a novel species isolated from the rice rhizosphere.</title>
        <authorList>
            <person name="Zhao J."/>
            <person name="Zhang X."/>
        </authorList>
    </citation>
    <scope>NUCLEOTIDE SEQUENCE [LARGE SCALE GENOMIC DNA]</scope>
    <source>
        <strain evidence="2 3">1.7048</strain>
    </source>
</reference>
<organism evidence="2 3">
    <name type="scientific">Xaviernesmea oryzae</name>
    <dbReference type="NCBI Taxonomy" id="464029"/>
    <lineage>
        <taxon>Bacteria</taxon>
        <taxon>Pseudomonadati</taxon>
        <taxon>Pseudomonadota</taxon>
        <taxon>Alphaproteobacteria</taxon>
        <taxon>Hyphomicrobiales</taxon>
        <taxon>Rhizobiaceae</taxon>
        <taxon>Rhizobium/Agrobacterium group</taxon>
        <taxon>Xaviernesmea</taxon>
    </lineage>
</organism>
<dbReference type="AlphaFoldDB" id="A0A1Q9ATC2"/>
<evidence type="ECO:0000313" key="3">
    <source>
        <dbReference type="Proteomes" id="UP000186364"/>
    </source>
</evidence>
<comment type="caution">
    <text evidence="2">The sequence shown here is derived from an EMBL/GenBank/DDBJ whole genome shotgun (WGS) entry which is preliminary data.</text>
</comment>